<evidence type="ECO:0000256" key="2">
    <source>
        <dbReference type="SAM" id="Phobius"/>
    </source>
</evidence>
<dbReference type="SMART" id="SM00635">
    <property type="entry name" value="BID_2"/>
    <property type="match status" value="3"/>
</dbReference>
<feature type="compositionally biased region" description="Gly residues" evidence="1">
    <location>
        <begin position="295"/>
        <end position="311"/>
    </location>
</feature>
<keyword evidence="2" id="KW-0812">Transmembrane</keyword>
<evidence type="ECO:0000259" key="4">
    <source>
        <dbReference type="SMART" id="SM00635"/>
    </source>
</evidence>
<keyword evidence="2" id="KW-0472">Membrane</keyword>
<comment type="caution">
    <text evidence="5">The sequence shown here is derived from an EMBL/GenBank/DDBJ whole genome shotgun (WGS) entry which is preliminary data.</text>
</comment>
<dbReference type="InterPro" id="IPR008964">
    <property type="entry name" value="Invasin/intimin_cell_adhesion"/>
</dbReference>
<dbReference type="AlphaFoldDB" id="A0A9D1Q7W5"/>
<proteinExistence type="predicted"/>
<dbReference type="Proteomes" id="UP000823933">
    <property type="component" value="Unassembled WGS sequence"/>
</dbReference>
<keyword evidence="2" id="KW-1133">Transmembrane helix</keyword>
<evidence type="ECO:0000313" key="6">
    <source>
        <dbReference type="Proteomes" id="UP000823933"/>
    </source>
</evidence>
<protein>
    <submittedName>
        <fullName evidence="5">Ig-like domain-containing protein</fullName>
    </submittedName>
</protein>
<feature type="chain" id="PRO_5039305946" evidence="3">
    <location>
        <begin position="26"/>
        <end position="495"/>
    </location>
</feature>
<evidence type="ECO:0000313" key="5">
    <source>
        <dbReference type="EMBL" id="HIW08123.1"/>
    </source>
</evidence>
<sequence length="495" mass="50619">MRYNMKRFAKRLAAALLLAALTAGAALPAGAIKLPSWPFKHVDVESIDPGAYDAEMIVGTTQQLKPTVYPENASDPEVTFASDDISIVQVADNGLIGAASVGTARVSATADGVTIYYDITVLPDPSTVVSDMDAALSVEGELAVGEVANISVSVSPSSAAATATVSFASSNEAVATVNNFGRVTAVGKGSATITVTCGDIVRTVGVTVYIPTDGIHLNTNYLVLKPGDTAQITGSVTPSTAPQGLTFRSSDTSVAIVNGAGLVTAVGTGSTSIVVSNGDSSSMVTVIVNQGGASGGGSASSGGASSSGGGASSQPEASDDPVIQQINDAQGTLVNLNQADVPTITSAMLDALRRTGKQMSVTGEGYILTVNGADIRNTQNELSTAVAFAPSASEDGVEFTLNEGGAMPCTVSLTLTGSNAGYSRLYLYNQATGQWQYLNSYADGVVTTDTAGRYLLTNDTLTFIHMNIYALAAAGVVLVAIVVVYIAVKKRYWFW</sequence>
<feature type="region of interest" description="Disordered" evidence="1">
    <location>
        <begin position="295"/>
        <end position="319"/>
    </location>
</feature>
<feature type="domain" description="BIG2" evidence="4">
    <location>
        <begin position="43"/>
        <end position="120"/>
    </location>
</feature>
<dbReference type="EMBL" id="DXHQ01000020">
    <property type="protein sequence ID" value="HIW08123.1"/>
    <property type="molecule type" value="Genomic_DNA"/>
</dbReference>
<organism evidence="5 6">
    <name type="scientific">Candidatus Faecalibacterium intestinigallinarum</name>
    <dbReference type="NCBI Taxonomy" id="2838581"/>
    <lineage>
        <taxon>Bacteria</taxon>
        <taxon>Bacillati</taxon>
        <taxon>Bacillota</taxon>
        <taxon>Clostridia</taxon>
        <taxon>Eubacteriales</taxon>
        <taxon>Oscillospiraceae</taxon>
        <taxon>Faecalibacterium</taxon>
    </lineage>
</organism>
<evidence type="ECO:0000256" key="3">
    <source>
        <dbReference type="SAM" id="SignalP"/>
    </source>
</evidence>
<dbReference type="Gene3D" id="2.60.40.1080">
    <property type="match status" value="3"/>
</dbReference>
<accession>A0A9D1Q7W5</accession>
<keyword evidence="3" id="KW-0732">Signal</keyword>
<dbReference type="Pfam" id="PF02368">
    <property type="entry name" value="Big_2"/>
    <property type="match status" value="3"/>
</dbReference>
<feature type="signal peptide" evidence="3">
    <location>
        <begin position="1"/>
        <end position="25"/>
    </location>
</feature>
<reference evidence="5" key="1">
    <citation type="journal article" date="2021" name="PeerJ">
        <title>Extensive microbial diversity within the chicken gut microbiome revealed by metagenomics and culture.</title>
        <authorList>
            <person name="Gilroy R."/>
            <person name="Ravi A."/>
            <person name="Getino M."/>
            <person name="Pursley I."/>
            <person name="Horton D.L."/>
            <person name="Alikhan N.F."/>
            <person name="Baker D."/>
            <person name="Gharbi K."/>
            <person name="Hall N."/>
            <person name="Watson M."/>
            <person name="Adriaenssens E.M."/>
            <person name="Foster-Nyarko E."/>
            <person name="Jarju S."/>
            <person name="Secka A."/>
            <person name="Antonio M."/>
            <person name="Oren A."/>
            <person name="Chaudhuri R.R."/>
            <person name="La Ragione R."/>
            <person name="Hildebrand F."/>
            <person name="Pallen M.J."/>
        </authorList>
    </citation>
    <scope>NUCLEOTIDE SEQUENCE</scope>
    <source>
        <strain evidence="5">ChiHcolR34-3080</strain>
    </source>
</reference>
<dbReference type="InterPro" id="IPR003343">
    <property type="entry name" value="Big_2"/>
</dbReference>
<reference evidence="5" key="2">
    <citation type="submission" date="2021-04" db="EMBL/GenBank/DDBJ databases">
        <authorList>
            <person name="Gilroy R."/>
        </authorList>
    </citation>
    <scope>NUCLEOTIDE SEQUENCE</scope>
    <source>
        <strain evidence="5">ChiHcolR34-3080</strain>
    </source>
</reference>
<feature type="transmembrane region" description="Helical" evidence="2">
    <location>
        <begin position="468"/>
        <end position="488"/>
    </location>
</feature>
<gene>
    <name evidence="5" type="ORF">H9890_01820</name>
</gene>
<name>A0A9D1Q7W5_9FIRM</name>
<evidence type="ECO:0000256" key="1">
    <source>
        <dbReference type="SAM" id="MobiDB-lite"/>
    </source>
</evidence>
<dbReference type="SUPFAM" id="SSF49373">
    <property type="entry name" value="Invasin/intimin cell-adhesion fragments"/>
    <property type="match status" value="3"/>
</dbReference>
<feature type="domain" description="BIG2" evidence="4">
    <location>
        <begin position="211"/>
        <end position="287"/>
    </location>
</feature>
<feature type="domain" description="BIG2" evidence="4">
    <location>
        <begin position="128"/>
        <end position="207"/>
    </location>
</feature>